<dbReference type="InterPro" id="IPR026461">
    <property type="entry name" value="Trfase_2_rSAM/seldom_assoc"/>
</dbReference>
<dbReference type="PANTHER" id="PTHR43646:SF2">
    <property type="entry name" value="GLYCOSYLTRANSFERASE 2-LIKE DOMAIN-CONTAINING PROTEIN"/>
    <property type="match status" value="1"/>
</dbReference>
<dbReference type="GO" id="GO:0016757">
    <property type="term" value="F:glycosyltransferase activity"/>
    <property type="evidence" value="ECO:0007669"/>
    <property type="project" value="UniProtKB-KW"/>
</dbReference>
<keyword evidence="3" id="KW-0328">Glycosyltransferase</keyword>
<evidence type="ECO:0000256" key="4">
    <source>
        <dbReference type="ARBA" id="ARBA00022679"/>
    </source>
</evidence>
<dbReference type="Pfam" id="PF00535">
    <property type="entry name" value="Glycos_transf_2"/>
    <property type="match status" value="1"/>
</dbReference>
<evidence type="ECO:0000313" key="8">
    <source>
        <dbReference type="Proteomes" id="UP000190092"/>
    </source>
</evidence>
<comment type="subcellular location">
    <subcellularLocation>
        <location evidence="1">Cell membrane</location>
    </subcellularLocation>
</comment>
<dbReference type="RefSeq" id="WP_085936256.1">
    <property type="nucleotide sequence ID" value="NZ_FUWJ01000007.1"/>
</dbReference>
<evidence type="ECO:0000259" key="6">
    <source>
        <dbReference type="Pfam" id="PF00535"/>
    </source>
</evidence>
<evidence type="ECO:0000256" key="3">
    <source>
        <dbReference type="ARBA" id="ARBA00022676"/>
    </source>
</evidence>
<evidence type="ECO:0000256" key="5">
    <source>
        <dbReference type="ARBA" id="ARBA00023136"/>
    </source>
</evidence>
<evidence type="ECO:0000256" key="1">
    <source>
        <dbReference type="ARBA" id="ARBA00004236"/>
    </source>
</evidence>
<dbReference type="InterPro" id="IPR029044">
    <property type="entry name" value="Nucleotide-diphossugar_trans"/>
</dbReference>
<dbReference type="AlphaFoldDB" id="A0A1T4SAU6"/>
<dbReference type="Gene3D" id="3.90.550.10">
    <property type="entry name" value="Spore Coat Polysaccharide Biosynthesis Protein SpsA, Chain A"/>
    <property type="match status" value="1"/>
</dbReference>
<dbReference type="GO" id="GO:0005886">
    <property type="term" value="C:plasma membrane"/>
    <property type="evidence" value="ECO:0007669"/>
    <property type="project" value="UniProtKB-SubCell"/>
</dbReference>
<dbReference type="InterPro" id="IPR001173">
    <property type="entry name" value="Glyco_trans_2-like"/>
</dbReference>
<keyword evidence="8" id="KW-1185">Reference proteome</keyword>
<name>A0A1T4SAU6_9HYPH</name>
<keyword evidence="2" id="KW-1003">Cell membrane</keyword>
<accession>A0A1T4SAU6</accession>
<organism evidence="7 8">
    <name type="scientific">Enhydrobacter aerosaccus</name>
    <dbReference type="NCBI Taxonomy" id="225324"/>
    <lineage>
        <taxon>Bacteria</taxon>
        <taxon>Pseudomonadati</taxon>
        <taxon>Pseudomonadota</taxon>
        <taxon>Alphaproteobacteria</taxon>
        <taxon>Hyphomicrobiales</taxon>
        <taxon>Enhydrobacter</taxon>
    </lineage>
</organism>
<evidence type="ECO:0000256" key="2">
    <source>
        <dbReference type="ARBA" id="ARBA00022475"/>
    </source>
</evidence>
<keyword evidence="4 7" id="KW-0808">Transferase</keyword>
<dbReference type="Proteomes" id="UP000190092">
    <property type="component" value="Unassembled WGS sequence"/>
</dbReference>
<dbReference type="STRING" id="225324.SAMN02745126_04476"/>
<evidence type="ECO:0000313" key="7">
    <source>
        <dbReference type="EMBL" id="SKA24971.1"/>
    </source>
</evidence>
<dbReference type="EMBL" id="FUWJ01000007">
    <property type="protein sequence ID" value="SKA24971.1"/>
    <property type="molecule type" value="Genomic_DNA"/>
</dbReference>
<dbReference type="PANTHER" id="PTHR43646">
    <property type="entry name" value="GLYCOSYLTRANSFERASE"/>
    <property type="match status" value="1"/>
</dbReference>
<protein>
    <submittedName>
        <fullName evidence="7">Transferase 2, rSAM/selenodomain-associated</fullName>
    </submittedName>
</protein>
<reference evidence="8" key="1">
    <citation type="submission" date="2017-02" db="EMBL/GenBank/DDBJ databases">
        <authorList>
            <person name="Varghese N."/>
            <person name="Submissions S."/>
        </authorList>
    </citation>
    <scope>NUCLEOTIDE SEQUENCE [LARGE SCALE GENOMIC DNA]</scope>
    <source>
        <strain evidence="8">ATCC 27094</strain>
    </source>
</reference>
<feature type="domain" description="Glycosyltransferase 2-like" evidence="6">
    <location>
        <begin position="4"/>
        <end position="118"/>
    </location>
</feature>
<dbReference type="NCBIfam" id="TIGR04283">
    <property type="entry name" value="glyco_like_mftF"/>
    <property type="match status" value="1"/>
</dbReference>
<gene>
    <name evidence="7" type="ORF">SAMN02745126_04476</name>
</gene>
<sequence>MSLSVVIPTLNAADRLRGTLQALGVVDDLVVVDGASTDDTIEVAKAFAARVVAAPAGRGHQLMAGAAVARGPWLLFLHADTQLAPGWRAEVDKFVAEPCNSARAAVFRFALDDRSWQARLLEKAVSWRVRIFGLPYGDQGLLIRRDFYRSLGGFPAWPLMEDVHLVRRIGRNRLTILPAAAHTSAERWRRGGWIRRTLRNFACLSLYFLGVPPRLIFKVYD</sequence>
<dbReference type="OrthoDB" id="5291101at2"/>
<proteinExistence type="predicted"/>
<keyword evidence="5" id="KW-0472">Membrane</keyword>
<dbReference type="SUPFAM" id="SSF53448">
    <property type="entry name" value="Nucleotide-diphospho-sugar transferases"/>
    <property type="match status" value="1"/>
</dbReference>